<sequence length="176" mass="20251">MSSVWEHFIVDGMDSKYAFCNYCKSRKSRGSCKTTSMHKHFIQRDLKLNLYKICQKLFFRQRPPHLRGESHLTNVASTSTFATSEMGRNKMGPKKQKSSMQQTLTQTIDNHTSYCKNVFDGQSLNIVENRGFTELINHLEPRFTMPSRKTLSNDSAVKNVESQLLEADFVTITTDL</sequence>
<evidence type="ECO:0000313" key="10">
    <source>
        <dbReference type="EMBL" id="KAJ8877205.1"/>
    </source>
</evidence>
<comment type="subcellular location">
    <subcellularLocation>
        <location evidence="1">Nucleus</location>
    </subcellularLocation>
</comment>
<comment type="caution">
    <text evidence="10">The sequence shown here is derived from an EMBL/GenBank/DDBJ whole genome shotgun (WGS) entry which is preliminary data.</text>
</comment>
<dbReference type="PANTHER" id="PTHR46481:SF10">
    <property type="entry name" value="ZINC FINGER BED DOMAIN-CONTAINING PROTEIN 39"/>
    <property type="match status" value="1"/>
</dbReference>
<keyword evidence="6" id="KW-0804">Transcription</keyword>
<evidence type="ECO:0000256" key="4">
    <source>
        <dbReference type="ARBA" id="ARBA00022833"/>
    </source>
</evidence>
<dbReference type="Proteomes" id="UP001159363">
    <property type="component" value="Chromosome 7"/>
</dbReference>
<reference evidence="10 11" key="1">
    <citation type="submission" date="2023-02" db="EMBL/GenBank/DDBJ databases">
        <title>LHISI_Scaffold_Assembly.</title>
        <authorList>
            <person name="Stuart O.P."/>
            <person name="Cleave R."/>
            <person name="Magrath M.J.L."/>
            <person name="Mikheyev A.S."/>
        </authorList>
    </citation>
    <scope>NUCLEOTIDE SEQUENCE [LARGE SCALE GENOMIC DNA]</scope>
    <source>
        <strain evidence="10">Daus_M_001</strain>
        <tissue evidence="10">Leg muscle</tissue>
    </source>
</reference>
<accession>A0ABQ9GYV6</accession>
<dbReference type="SUPFAM" id="SSF140996">
    <property type="entry name" value="Hermes dimerisation domain"/>
    <property type="match status" value="1"/>
</dbReference>
<keyword evidence="2" id="KW-0479">Metal-binding</keyword>
<dbReference type="PROSITE" id="PS50808">
    <property type="entry name" value="ZF_BED"/>
    <property type="match status" value="1"/>
</dbReference>
<name>A0ABQ9GYV6_9NEOP</name>
<keyword evidence="7" id="KW-0539">Nucleus</keyword>
<keyword evidence="4" id="KW-0862">Zinc</keyword>
<proteinExistence type="predicted"/>
<gene>
    <name evidence="10" type="ORF">PR048_021659</name>
</gene>
<evidence type="ECO:0000256" key="6">
    <source>
        <dbReference type="ARBA" id="ARBA00023163"/>
    </source>
</evidence>
<dbReference type="InterPro" id="IPR036236">
    <property type="entry name" value="Znf_C2H2_sf"/>
</dbReference>
<protein>
    <recommendedName>
        <fullName evidence="9">BED-type domain-containing protein</fullName>
    </recommendedName>
</protein>
<evidence type="ECO:0000313" key="11">
    <source>
        <dbReference type="Proteomes" id="UP001159363"/>
    </source>
</evidence>
<evidence type="ECO:0000256" key="5">
    <source>
        <dbReference type="ARBA" id="ARBA00023015"/>
    </source>
</evidence>
<dbReference type="SUPFAM" id="SSF57667">
    <property type="entry name" value="beta-beta-alpha zinc fingers"/>
    <property type="match status" value="1"/>
</dbReference>
<keyword evidence="3 8" id="KW-0863">Zinc-finger</keyword>
<evidence type="ECO:0000256" key="2">
    <source>
        <dbReference type="ARBA" id="ARBA00022723"/>
    </source>
</evidence>
<evidence type="ECO:0000256" key="1">
    <source>
        <dbReference type="ARBA" id="ARBA00004123"/>
    </source>
</evidence>
<evidence type="ECO:0000256" key="7">
    <source>
        <dbReference type="ARBA" id="ARBA00023242"/>
    </source>
</evidence>
<dbReference type="Pfam" id="PF02892">
    <property type="entry name" value="zf-BED"/>
    <property type="match status" value="1"/>
</dbReference>
<keyword evidence="11" id="KW-1185">Reference proteome</keyword>
<dbReference type="PANTHER" id="PTHR46481">
    <property type="entry name" value="ZINC FINGER BED DOMAIN-CONTAINING PROTEIN 4"/>
    <property type="match status" value="1"/>
</dbReference>
<dbReference type="EMBL" id="JARBHB010000008">
    <property type="protein sequence ID" value="KAJ8877205.1"/>
    <property type="molecule type" value="Genomic_DNA"/>
</dbReference>
<evidence type="ECO:0000256" key="3">
    <source>
        <dbReference type="ARBA" id="ARBA00022771"/>
    </source>
</evidence>
<dbReference type="InterPro" id="IPR003656">
    <property type="entry name" value="Znf_BED"/>
</dbReference>
<organism evidence="10 11">
    <name type="scientific">Dryococelus australis</name>
    <dbReference type="NCBI Taxonomy" id="614101"/>
    <lineage>
        <taxon>Eukaryota</taxon>
        <taxon>Metazoa</taxon>
        <taxon>Ecdysozoa</taxon>
        <taxon>Arthropoda</taxon>
        <taxon>Hexapoda</taxon>
        <taxon>Insecta</taxon>
        <taxon>Pterygota</taxon>
        <taxon>Neoptera</taxon>
        <taxon>Polyneoptera</taxon>
        <taxon>Phasmatodea</taxon>
        <taxon>Verophasmatodea</taxon>
        <taxon>Anareolatae</taxon>
        <taxon>Phasmatidae</taxon>
        <taxon>Eurycanthinae</taxon>
        <taxon>Dryococelus</taxon>
    </lineage>
</organism>
<feature type="domain" description="BED-type" evidence="9">
    <location>
        <begin position="1"/>
        <end position="53"/>
    </location>
</feature>
<keyword evidence="5" id="KW-0805">Transcription regulation</keyword>
<evidence type="ECO:0000256" key="8">
    <source>
        <dbReference type="PROSITE-ProRule" id="PRU00027"/>
    </source>
</evidence>
<dbReference type="InterPro" id="IPR052035">
    <property type="entry name" value="ZnF_BED_domain_contain"/>
</dbReference>
<evidence type="ECO:0000259" key="9">
    <source>
        <dbReference type="PROSITE" id="PS50808"/>
    </source>
</evidence>